<dbReference type="InterPro" id="IPR005135">
    <property type="entry name" value="Endo/exonuclease/phosphatase"/>
</dbReference>
<sequence>MSSGTQLSVLTLNCWGLKFVSKDRQDRLTAIGRYLADTTRGYDIVGLQEVWVYDDYLRIQHLVQDTLPYSKHWRSGVLGSGLVIFSKYPIVSSMMRRFALNGDPFKFYHGDWYVGKCCVSATIAHPTCGEIEVFNTHLHAGYDPVGTTDRYLGCRVGEAWEMASLVKAATTQGRHVISLGDYNSAPDTQVIQLMKERGGLTDSWNKIHPEPRDPIPTGLTPEEGVTVMGVTCDTPLNSWSKHVWLNYLTKDPVGERLDYIFYRETPEMTCAKVEVAVREQISGIGKPNSGAKNYSDHFGVHAIFDIKPAVYHFQNRKSTPSPSDSSVSTGTASTASPTTSISTGVAQPEPDMSVESLEQVVLLLKQYKTKTLWLPNLDLAVISPLMLVGVLGLIIGSFWVHRGWVSGIITLISSALSAGWLAHFLYGFLFGSETEGAFRNIIDEVQMVLDYKLANKRSVLSAGGSRASSSQGIAGHRGLLQK</sequence>
<dbReference type="Pfam" id="PF03372">
    <property type="entry name" value="Exo_endo_phos"/>
    <property type="match status" value="1"/>
</dbReference>
<evidence type="ECO:0000256" key="6">
    <source>
        <dbReference type="ARBA" id="ARBA00022723"/>
    </source>
</evidence>
<evidence type="ECO:0000256" key="4">
    <source>
        <dbReference type="ARBA" id="ARBA00006335"/>
    </source>
</evidence>
<evidence type="ECO:0000256" key="5">
    <source>
        <dbReference type="ARBA" id="ARBA00022692"/>
    </source>
</evidence>
<keyword evidence="7" id="KW-0378">Hydrolase</keyword>
<evidence type="ECO:0000313" key="17">
    <source>
        <dbReference type="Proteomes" id="UP000726737"/>
    </source>
</evidence>
<evidence type="ECO:0000256" key="2">
    <source>
        <dbReference type="ARBA" id="ARBA00004760"/>
    </source>
</evidence>
<dbReference type="PANTHER" id="PTHR16320">
    <property type="entry name" value="SPHINGOMYELINASE FAMILY MEMBER"/>
    <property type="match status" value="1"/>
</dbReference>
<keyword evidence="8" id="KW-0460">Magnesium</keyword>
<comment type="similarity">
    <text evidence="4">Belongs to the neutral sphingomyelinase family.</text>
</comment>
<keyword evidence="9" id="KW-0746">Sphingolipid metabolism</keyword>
<evidence type="ECO:0000256" key="8">
    <source>
        <dbReference type="ARBA" id="ARBA00022842"/>
    </source>
</evidence>
<feature type="compositionally biased region" description="Low complexity" evidence="13">
    <location>
        <begin position="462"/>
        <end position="474"/>
    </location>
</feature>
<keyword evidence="5 14" id="KW-0812">Transmembrane</keyword>
<keyword evidence="17" id="KW-1185">Reference proteome</keyword>
<dbReference type="InterPro" id="IPR038772">
    <property type="entry name" value="Sph/SMPD2-like"/>
</dbReference>
<proteinExistence type="inferred from homology"/>
<gene>
    <name evidence="16" type="primary">ISC1_2</name>
    <name evidence="16" type="ORF">BG011_003961</name>
</gene>
<dbReference type="Proteomes" id="UP000726737">
    <property type="component" value="Unassembled WGS sequence"/>
</dbReference>
<feature type="domain" description="Endonuclease/exonuclease/phosphatase" evidence="15">
    <location>
        <begin position="10"/>
        <end position="297"/>
    </location>
</feature>
<dbReference type="GO" id="GO:0046872">
    <property type="term" value="F:metal ion binding"/>
    <property type="evidence" value="ECO:0007669"/>
    <property type="project" value="UniProtKB-KW"/>
</dbReference>
<evidence type="ECO:0000256" key="3">
    <source>
        <dbReference type="ARBA" id="ARBA00004991"/>
    </source>
</evidence>
<reference evidence="16" key="1">
    <citation type="journal article" date="2020" name="Fungal Divers.">
        <title>Resolving the Mortierellaceae phylogeny through synthesis of multi-gene phylogenetics and phylogenomics.</title>
        <authorList>
            <person name="Vandepol N."/>
            <person name="Liber J."/>
            <person name="Desiro A."/>
            <person name="Na H."/>
            <person name="Kennedy M."/>
            <person name="Barry K."/>
            <person name="Grigoriev I.V."/>
            <person name="Miller A.N."/>
            <person name="O'Donnell K."/>
            <person name="Stajich J.E."/>
            <person name="Bonito G."/>
        </authorList>
    </citation>
    <scope>NUCLEOTIDE SEQUENCE</scope>
    <source>
        <strain evidence="16">KOD948</strain>
    </source>
</reference>
<dbReference type="OrthoDB" id="387657at2759"/>
<dbReference type="GO" id="GO:0016020">
    <property type="term" value="C:membrane"/>
    <property type="evidence" value="ECO:0007669"/>
    <property type="project" value="UniProtKB-SubCell"/>
</dbReference>
<comment type="pathway">
    <text evidence="2">Lipid metabolism; sphingolipid metabolism.</text>
</comment>
<feature type="transmembrane region" description="Helical" evidence="14">
    <location>
        <begin position="377"/>
        <end position="399"/>
    </location>
</feature>
<feature type="region of interest" description="Disordered" evidence="13">
    <location>
        <begin position="462"/>
        <end position="482"/>
    </location>
</feature>
<dbReference type="SUPFAM" id="SSF56219">
    <property type="entry name" value="DNase I-like"/>
    <property type="match status" value="1"/>
</dbReference>
<protein>
    <submittedName>
        <fullName evidence="16">Phospholipase C type enzyme</fullName>
    </submittedName>
</protein>
<keyword evidence="10 14" id="KW-1133">Transmembrane helix</keyword>
<dbReference type="GO" id="GO:0006665">
    <property type="term" value="P:sphingolipid metabolic process"/>
    <property type="evidence" value="ECO:0007669"/>
    <property type="project" value="UniProtKB-KW"/>
</dbReference>
<feature type="transmembrane region" description="Helical" evidence="14">
    <location>
        <begin position="405"/>
        <end position="429"/>
    </location>
</feature>
<evidence type="ECO:0000256" key="14">
    <source>
        <dbReference type="SAM" id="Phobius"/>
    </source>
</evidence>
<name>A0A9P6U3A7_9FUNG</name>
<feature type="compositionally biased region" description="Low complexity" evidence="13">
    <location>
        <begin position="318"/>
        <end position="343"/>
    </location>
</feature>
<comment type="pathway">
    <text evidence="3">Sphingolipid metabolism.</text>
</comment>
<feature type="region of interest" description="Disordered" evidence="13">
    <location>
        <begin position="315"/>
        <end position="350"/>
    </location>
</feature>
<dbReference type="EMBL" id="JAAAJA010000259">
    <property type="protein sequence ID" value="KAG0257402.1"/>
    <property type="molecule type" value="Genomic_DNA"/>
</dbReference>
<keyword evidence="12 14" id="KW-0472">Membrane</keyword>
<evidence type="ECO:0000256" key="12">
    <source>
        <dbReference type="ARBA" id="ARBA00023136"/>
    </source>
</evidence>
<comment type="caution">
    <text evidence="16">The sequence shown here is derived from an EMBL/GenBank/DDBJ whole genome shotgun (WGS) entry which is preliminary data.</text>
</comment>
<dbReference type="AlphaFoldDB" id="A0A9P6U3A7"/>
<evidence type="ECO:0000256" key="13">
    <source>
        <dbReference type="SAM" id="MobiDB-lite"/>
    </source>
</evidence>
<evidence type="ECO:0000256" key="10">
    <source>
        <dbReference type="ARBA" id="ARBA00022989"/>
    </source>
</evidence>
<dbReference type="InterPro" id="IPR036691">
    <property type="entry name" value="Endo/exonu/phosph_ase_sf"/>
</dbReference>
<accession>A0A9P6U3A7</accession>
<dbReference type="PANTHER" id="PTHR16320:SF24">
    <property type="entry name" value="PHOSPHODIESTERASE, PUTATIVE-RELATED"/>
    <property type="match status" value="1"/>
</dbReference>
<evidence type="ECO:0000256" key="11">
    <source>
        <dbReference type="ARBA" id="ARBA00023098"/>
    </source>
</evidence>
<evidence type="ECO:0000256" key="7">
    <source>
        <dbReference type="ARBA" id="ARBA00022801"/>
    </source>
</evidence>
<evidence type="ECO:0000259" key="15">
    <source>
        <dbReference type="Pfam" id="PF03372"/>
    </source>
</evidence>
<keyword evidence="6" id="KW-0479">Metal-binding</keyword>
<evidence type="ECO:0000313" key="16">
    <source>
        <dbReference type="EMBL" id="KAG0257402.1"/>
    </source>
</evidence>
<evidence type="ECO:0000256" key="9">
    <source>
        <dbReference type="ARBA" id="ARBA00022919"/>
    </source>
</evidence>
<keyword evidence="11" id="KW-0443">Lipid metabolism</keyword>
<organism evidence="16 17">
    <name type="scientific">Mortierella polycephala</name>
    <dbReference type="NCBI Taxonomy" id="41804"/>
    <lineage>
        <taxon>Eukaryota</taxon>
        <taxon>Fungi</taxon>
        <taxon>Fungi incertae sedis</taxon>
        <taxon>Mucoromycota</taxon>
        <taxon>Mortierellomycotina</taxon>
        <taxon>Mortierellomycetes</taxon>
        <taxon>Mortierellales</taxon>
        <taxon>Mortierellaceae</taxon>
        <taxon>Mortierella</taxon>
    </lineage>
</organism>
<evidence type="ECO:0000256" key="1">
    <source>
        <dbReference type="ARBA" id="ARBA00004141"/>
    </source>
</evidence>
<dbReference type="GO" id="GO:0004767">
    <property type="term" value="F:sphingomyelin phosphodiesterase activity"/>
    <property type="evidence" value="ECO:0007669"/>
    <property type="project" value="InterPro"/>
</dbReference>
<comment type="subcellular location">
    <subcellularLocation>
        <location evidence="1">Membrane</location>
        <topology evidence="1">Multi-pass membrane protein</topology>
    </subcellularLocation>
</comment>
<dbReference type="Gene3D" id="3.60.10.10">
    <property type="entry name" value="Endonuclease/exonuclease/phosphatase"/>
    <property type="match status" value="1"/>
</dbReference>